<accession>A0A1Y2LP63</accession>
<feature type="region of interest" description="Disordered" evidence="1">
    <location>
        <begin position="1"/>
        <end position="32"/>
    </location>
</feature>
<feature type="transmembrane region" description="Helical" evidence="2">
    <location>
        <begin position="296"/>
        <end position="320"/>
    </location>
</feature>
<feature type="region of interest" description="Disordered" evidence="1">
    <location>
        <begin position="415"/>
        <end position="453"/>
    </location>
</feature>
<dbReference type="OMA" id="CADTCAL"/>
<dbReference type="PANTHER" id="PTHR16861:SF4">
    <property type="entry name" value="SH3 DOMAIN PROTEIN (AFU_ORTHOLOGUE AFUA_1G13610)"/>
    <property type="match status" value="1"/>
</dbReference>
<feature type="region of interest" description="Disordered" evidence="1">
    <location>
        <begin position="330"/>
        <end position="361"/>
    </location>
</feature>
<dbReference type="Gene3D" id="2.30.30.40">
    <property type="entry name" value="SH3 Domains"/>
    <property type="match status" value="1"/>
</dbReference>
<protein>
    <recommendedName>
        <fullName evidence="5">SH3 domain-containing protein</fullName>
    </recommendedName>
</protein>
<dbReference type="Proteomes" id="UP000193240">
    <property type="component" value="Unassembled WGS sequence"/>
</dbReference>
<keyword evidence="2" id="KW-1133">Transmembrane helix</keyword>
<feature type="region of interest" description="Disordered" evidence="1">
    <location>
        <begin position="264"/>
        <end position="288"/>
    </location>
</feature>
<organism evidence="3 4">
    <name type="scientific">Epicoccum nigrum</name>
    <name type="common">Soil fungus</name>
    <name type="synonym">Epicoccum purpurascens</name>
    <dbReference type="NCBI Taxonomy" id="105696"/>
    <lineage>
        <taxon>Eukaryota</taxon>
        <taxon>Fungi</taxon>
        <taxon>Dikarya</taxon>
        <taxon>Ascomycota</taxon>
        <taxon>Pezizomycotina</taxon>
        <taxon>Dothideomycetes</taxon>
        <taxon>Pleosporomycetidae</taxon>
        <taxon>Pleosporales</taxon>
        <taxon>Pleosporineae</taxon>
        <taxon>Didymellaceae</taxon>
        <taxon>Epicoccum</taxon>
    </lineage>
</organism>
<dbReference type="CDD" id="cd12841">
    <property type="entry name" value="TM_EphA1"/>
    <property type="match status" value="1"/>
</dbReference>
<evidence type="ECO:0000256" key="1">
    <source>
        <dbReference type="SAM" id="MobiDB-lite"/>
    </source>
</evidence>
<sequence>MSENRHDLDLQCPSRHESRQLNKPSRRPGPSRAASAITLLVLAVTVPGTMAQANCLSLQGSSVCSAFGAASISTNLTGDFSFLSFVSDVQSFDKQLRSYISTTYTQRQYKDILGCSSVNLSNTTALYARYTASVLCNAIVQNSREPCALSDTASTPLCASDCAEFATSEQEVVATPELCGTPGSNANSQIRADFTRCSLPANSLSGSCIDAARNEPDECGYNSNLQGLCSHCADSTVNSTSTCCINSNVESRCVGVELPTTVSMPPLWPSSTSTSSPTASNGAAAGETRSGLSGGAIAGIVIGALVGAGLVLAALIFFCMRLRRRQESQHGSILNTPSPSRHSAKAPPMSYGGDGLLPPAVVPGARVQRMSALEGSSSSDHSHSDRAMAMTAYGGSQSAYDSPDSRQHRFVGAAAFPKRQGSLSSRSALDSHTDSPYSNSDGHNFSSPDGVASGQSEQLQFFKDYYSQDDIHPNDTVATLWAYQPRAGDEFELERGDMLKVVGIWDDGWATGVRLAESAEEWEARKAEQRDSGVSNGSRRSRTEISSDIKAFPLVCVCLPEHWRKTIEGDSTDSGHGPGGDR</sequence>
<proteinExistence type="predicted"/>
<dbReference type="InParanoid" id="A0A1Y2LP63"/>
<keyword evidence="2" id="KW-0812">Transmembrane</keyword>
<feature type="compositionally biased region" description="Basic and acidic residues" evidence="1">
    <location>
        <begin position="1"/>
        <end position="20"/>
    </location>
</feature>
<evidence type="ECO:0000256" key="2">
    <source>
        <dbReference type="SAM" id="Phobius"/>
    </source>
</evidence>
<dbReference type="AlphaFoldDB" id="A0A1Y2LP63"/>
<keyword evidence="4" id="KW-1185">Reference proteome</keyword>
<feature type="compositionally biased region" description="Polar residues" evidence="1">
    <location>
        <begin position="330"/>
        <end position="341"/>
    </location>
</feature>
<dbReference type="SUPFAM" id="SSF50044">
    <property type="entry name" value="SH3-domain"/>
    <property type="match status" value="1"/>
</dbReference>
<reference evidence="3 4" key="1">
    <citation type="journal article" date="2017" name="Genome Announc.">
        <title>Genome sequence of the saprophytic ascomycete Epicoccum nigrum ICMP 19927 strain isolated from New Zealand.</title>
        <authorList>
            <person name="Fokin M."/>
            <person name="Fleetwood D."/>
            <person name="Weir B.S."/>
            <person name="Villas-Boas S.G."/>
        </authorList>
    </citation>
    <scope>NUCLEOTIDE SEQUENCE [LARGE SCALE GENOMIC DNA]</scope>
    <source>
        <strain evidence="3 4">ICMP 19927</strain>
    </source>
</reference>
<keyword evidence="2" id="KW-0472">Membrane</keyword>
<gene>
    <name evidence="3" type="ORF">B5807_09558</name>
</gene>
<dbReference type="PANTHER" id="PTHR16861">
    <property type="entry name" value="GLYCOPROTEIN 38"/>
    <property type="match status" value="1"/>
</dbReference>
<feature type="compositionally biased region" description="Polar residues" evidence="1">
    <location>
        <begin position="421"/>
        <end position="453"/>
    </location>
</feature>
<evidence type="ECO:0000313" key="3">
    <source>
        <dbReference type="EMBL" id="OSS45753.1"/>
    </source>
</evidence>
<feature type="region of interest" description="Disordered" evidence="1">
    <location>
        <begin position="523"/>
        <end position="542"/>
    </location>
</feature>
<evidence type="ECO:0008006" key="5">
    <source>
        <dbReference type="Google" id="ProtNLM"/>
    </source>
</evidence>
<dbReference type="InterPro" id="IPR036028">
    <property type="entry name" value="SH3-like_dom_sf"/>
</dbReference>
<dbReference type="STRING" id="105696.A0A1Y2LP63"/>
<evidence type="ECO:0000313" key="4">
    <source>
        <dbReference type="Proteomes" id="UP000193240"/>
    </source>
</evidence>
<feature type="compositionally biased region" description="Low complexity" evidence="1">
    <location>
        <begin position="264"/>
        <end position="285"/>
    </location>
</feature>
<dbReference type="EMBL" id="KZ107853">
    <property type="protein sequence ID" value="OSS45753.1"/>
    <property type="molecule type" value="Genomic_DNA"/>
</dbReference>
<name>A0A1Y2LP63_EPING</name>